<sequence length="595" mass="70864">MAHFFGNDSSSTSDVIQKKKSKTKKKQIIYTLDSLPPVNERTTFIQQYIKNTKKMDSIIAEKILKVVEENNINLPKNLKNVLNKNIKKNIDEIEHSQQINIEESEEEPEEIAFDRKISECMESENGISKLEDFILEYSKLISTIDNYEKEGEKQQGEKQQGEKQQGEEQQGEIQGEKQQGEEQQGEEQQGEKQQGKEQQGEKQQGKEQQGEIQGHKQGKEHKQKELNHKEHSLKQHSLEQHSLEQDDFIKLSQLEKLLKAKLSLFNQTIYHINYFEYKKCLIQLLKICNLLKKSVNKLFYIKMLMKTKYDKSDLIELLSGIDEAKKIYFDFLFFEDDITIQRKRAGEKILKIKSEYEENQTIDHSLDFIVIEEEKLDEEYKLIYFIRSDYKKAVEYYKKNTKIIYNNKILREFCVRSFQENDLQLTNEILEKMENKKYIEDNKDMENKKYIEDNKDMEKKKYIEDNKDMEDKKYMEDTMEKKKYMEDTMEKKKYMEKYMEDNTEKCMENKAEWDEKLENIAIVLEIIGIRPLNIIKTKFVILEKNHLLLRSLNKKMELMRAYFLKINYDYEGSANIIKSVMGVEVGDFIVAEEIC</sequence>
<dbReference type="Proteomes" id="UP000051530">
    <property type="component" value="Unassembled WGS sequence"/>
</dbReference>
<name>A0A0R0M7M5_9MICR</name>
<dbReference type="VEuPathDB" id="MicrosporidiaDB:M153_310005516"/>
<gene>
    <name evidence="2" type="ORF">M153_310005516</name>
</gene>
<organism evidence="2 3">
    <name type="scientific">Pseudoloma neurophilia</name>
    <dbReference type="NCBI Taxonomy" id="146866"/>
    <lineage>
        <taxon>Eukaryota</taxon>
        <taxon>Fungi</taxon>
        <taxon>Fungi incertae sedis</taxon>
        <taxon>Microsporidia</taxon>
        <taxon>Pseudoloma</taxon>
    </lineage>
</organism>
<feature type="region of interest" description="Disordered" evidence="1">
    <location>
        <begin position="149"/>
        <end position="225"/>
    </location>
</feature>
<reference evidence="2 3" key="1">
    <citation type="submission" date="2015-07" db="EMBL/GenBank/DDBJ databases">
        <title>The genome of Pseudoloma neurophilia, a relevant intracellular parasite of the zebrafish.</title>
        <authorList>
            <person name="Ndikumana S."/>
            <person name="Pelin A."/>
            <person name="Sanders J."/>
            <person name="Corradi N."/>
        </authorList>
    </citation>
    <scope>NUCLEOTIDE SEQUENCE [LARGE SCALE GENOMIC DNA]</scope>
    <source>
        <strain evidence="2 3">MK1</strain>
    </source>
</reference>
<protein>
    <submittedName>
        <fullName evidence="2">Uncharacterized protein</fullName>
    </submittedName>
</protein>
<feature type="compositionally biased region" description="Basic and acidic residues" evidence="1">
    <location>
        <begin position="189"/>
        <end position="209"/>
    </location>
</feature>
<proteinExistence type="predicted"/>
<dbReference type="EMBL" id="LGUB01000006">
    <property type="protein sequence ID" value="KRH95089.1"/>
    <property type="molecule type" value="Genomic_DNA"/>
</dbReference>
<dbReference type="AlphaFoldDB" id="A0A0R0M7M5"/>
<keyword evidence="3" id="KW-1185">Reference proteome</keyword>
<feature type="compositionally biased region" description="Basic and acidic residues" evidence="1">
    <location>
        <begin position="149"/>
        <end position="166"/>
    </location>
</feature>
<evidence type="ECO:0000313" key="2">
    <source>
        <dbReference type="EMBL" id="KRH95089.1"/>
    </source>
</evidence>
<dbReference type="OrthoDB" id="2192848at2759"/>
<evidence type="ECO:0000313" key="3">
    <source>
        <dbReference type="Proteomes" id="UP000051530"/>
    </source>
</evidence>
<comment type="caution">
    <text evidence="2">The sequence shown here is derived from an EMBL/GenBank/DDBJ whole genome shotgun (WGS) entry which is preliminary data.</text>
</comment>
<evidence type="ECO:0000256" key="1">
    <source>
        <dbReference type="SAM" id="MobiDB-lite"/>
    </source>
</evidence>
<accession>A0A0R0M7M5</accession>